<accession>A0A7H1N176</accession>
<keyword evidence="2" id="KW-0472">Membrane</keyword>
<proteinExistence type="predicted"/>
<keyword evidence="4" id="KW-1185">Reference proteome</keyword>
<gene>
    <name evidence="3" type="ORF">HQ394_09145</name>
</gene>
<dbReference type="EMBL" id="CP053923">
    <property type="protein sequence ID" value="QNT69462.1"/>
    <property type="molecule type" value="Genomic_DNA"/>
</dbReference>
<reference evidence="3 4" key="1">
    <citation type="submission" date="2020-05" db="EMBL/GenBank/DDBJ databases">
        <title>Complete closed genome sequence of Defluviicoccus vanus.</title>
        <authorList>
            <person name="Bessarab I."/>
            <person name="Arumugam K."/>
            <person name="Maszenan A.M."/>
            <person name="Seviour R.J."/>
            <person name="Williams R.B."/>
        </authorList>
    </citation>
    <scope>NUCLEOTIDE SEQUENCE [LARGE SCALE GENOMIC DNA]</scope>
    <source>
        <strain evidence="3 4">Ben 114</strain>
    </source>
</reference>
<protein>
    <submittedName>
        <fullName evidence="3">DUF1003 domain-containing protein</fullName>
    </submittedName>
</protein>
<name>A0A7H1N176_9PROT</name>
<dbReference type="KEGG" id="dvn:HQ394_09145"/>
<evidence type="ECO:0000256" key="2">
    <source>
        <dbReference type="SAM" id="Phobius"/>
    </source>
</evidence>
<organism evidence="3 4">
    <name type="scientific">Defluviicoccus vanus</name>
    <dbReference type="NCBI Taxonomy" id="111831"/>
    <lineage>
        <taxon>Bacteria</taxon>
        <taxon>Pseudomonadati</taxon>
        <taxon>Pseudomonadota</taxon>
        <taxon>Alphaproteobacteria</taxon>
        <taxon>Rhodospirillales</taxon>
        <taxon>Rhodospirillaceae</taxon>
        <taxon>Defluviicoccus</taxon>
    </lineage>
</organism>
<feature type="transmembrane region" description="Helical" evidence="2">
    <location>
        <begin position="68"/>
        <end position="90"/>
    </location>
</feature>
<dbReference type="Pfam" id="PF06210">
    <property type="entry name" value="DUF1003"/>
    <property type="match status" value="1"/>
</dbReference>
<dbReference type="Proteomes" id="UP000516369">
    <property type="component" value="Chromosome"/>
</dbReference>
<dbReference type="PANTHER" id="PTHR41386">
    <property type="entry name" value="INTEGRAL MEMBRANE PROTEIN-RELATED"/>
    <property type="match status" value="1"/>
</dbReference>
<feature type="coiled-coil region" evidence="1">
    <location>
        <begin position="138"/>
        <end position="177"/>
    </location>
</feature>
<keyword evidence="1" id="KW-0175">Coiled coil</keyword>
<evidence type="ECO:0000313" key="4">
    <source>
        <dbReference type="Proteomes" id="UP000516369"/>
    </source>
</evidence>
<dbReference type="AlphaFoldDB" id="A0A7H1N176"/>
<dbReference type="RefSeq" id="WP_190262964.1">
    <property type="nucleotide sequence ID" value="NZ_CP053923.1"/>
</dbReference>
<dbReference type="InterPro" id="IPR010406">
    <property type="entry name" value="DUF1003"/>
</dbReference>
<feature type="transmembrane region" description="Helical" evidence="2">
    <location>
        <begin position="96"/>
        <end position="118"/>
    </location>
</feature>
<keyword evidence="2" id="KW-0812">Transmembrane</keyword>
<sequence length="189" mass="21666">MNEQVTHLAERLLHRGLDGLAERERRVLARIAEHSHISRDINRDHDQQMTLGERLADKVAEFGGSWTFILIFAGFMVIWALINTVVLVVGKPFDPYPFVFLNLILSMLAAIQAPIIMMSQNRQSDKDRLAAAHDYEVNLKAELEIMRLHEKLDAVRVEQLAKLIELQQEQNQFLTQLAESVGERPMLKS</sequence>
<keyword evidence="2" id="KW-1133">Transmembrane helix</keyword>
<evidence type="ECO:0000256" key="1">
    <source>
        <dbReference type="SAM" id="Coils"/>
    </source>
</evidence>
<evidence type="ECO:0000313" key="3">
    <source>
        <dbReference type="EMBL" id="QNT69462.1"/>
    </source>
</evidence>
<dbReference type="PANTHER" id="PTHR41386:SF1">
    <property type="entry name" value="MEMBRANE PROTEIN"/>
    <property type="match status" value="1"/>
</dbReference>